<keyword evidence="14" id="KW-0968">Cytoplasmic vesicle</keyword>
<evidence type="ECO:0000256" key="7">
    <source>
        <dbReference type="ARBA" id="ARBA00023098"/>
    </source>
</evidence>
<dbReference type="GO" id="GO:0008203">
    <property type="term" value="P:cholesterol metabolic process"/>
    <property type="evidence" value="ECO:0007669"/>
    <property type="project" value="UniProtKB-KW"/>
</dbReference>
<keyword evidence="4" id="KW-0153">Cholesterol metabolism</keyword>
<keyword evidence="10" id="KW-0804">Transcription</keyword>
<gene>
    <name evidence="16" type="ORF">JRQ81_010341</name>
</gene>
<evidence type="ECO:0000256" key="2">
    <source>
        <dbReference type="ARBA" id="ARBA00004156"/>
    </source>
</evidence>
<evidence type="ECO:0000256" key="6">
    <source>
        <dbReference type="ARBA" id="ARBA00023034"/>
    </source>
</evidence>
<keyword evidence="7" id="KW-0443">Lipid metabolism</keyword>
<evidence type="ECO:0000256" key="5">
    <source>
        <dbReference type="ARBA" id="ARBA00023015"/>
    </source>
</evidence>
<evidence type="ECO:0000256" key="10">
    <source>
        <dbReference type="ARBA" id="ARBA00023163"/>
    </source>
</evidence>
<dbReference type="GO" id="GO:0000981">
    <property type="term" value="F:DNA-binding transcription factor activity, RNA polymerase II-specific"/>
    <property type="evidence" value="ECO:0007669"/>
    <property type="project" value="TreeGrafter"/>
</dbReference>
<evidence type="ECO:0000256" key="15">
    <source>
        <dbReference type="SAM" id="MobiDB-lite"/>
    </source>
</evidence>
<feature type="compositionally biased region" description="Basic and acidic residues" evidence="15">
    <location>
        <begin position="435"/>
        <end position="446"/>
    </location>
</feature>
<protein>
    <recommendedName>
        <fullName evidence="18">Sterol regulatory element-binding protein 1</fullName>
    </recommendedName>
</protein>
<keyword evidence="5" id="KW-0805">Transcription regulation</keyword>
<evidence type="ECO:0000313" key="17">
    <source>
        <dbReference type="Proteomes" id="UP001142489"/>
    </source>
</evidence>
<comment type="caution">
    <text evidence="16">The sequence shown here is derived from an EMBL/GenBank/DDBJ whole genome shotgun (WGS) entry which is preliminary data.</text>
</comment>
<name>A0A9Q0XA97_9SAUR</name>
<keyword evidence="11" id="KW-1207">Sterol metabolism</keyword>
<dbReference type="PANTHER" id="PTHR46062">
    <property type="entry name" value="STEROL REGULATORY ELEMENT-BINDING PROTEIN"/>
    <property type="match status" value="1"/>
</dbReference>
<dbReference type="GO" id="GO:0000139">
    <property type="term" value="C:Golgi membrane"/>
    <property type="evidence" value="ECO:0007669"/>
    <property type="project" value="UniProtKB-SubCell"/>
</dbReference>
<keyword evidence="8" id="KW-0238">DNA-binding</keyword>
<dbReference type="Proteomes" id="UP001142489">
    <property type="component" value="Unassembled WGS sequence"/>
</dbReference>
<evidence type="ECO:0000313" key="16">
    <source>
        <dbReference type="EMBL" id="KAJ7305975.1"/>
    </source>
</evidence>
<evidence type="ECO:0000256" key="9">
    <source>
        <dbReference type="ARBA" id="ARBA00023159"/>
    </source>
</evidence>
<sequence>MWTALKALGRPLPTSNLDLTCSLLWNLIRHLLQRLWVGRWLAGRAGGFFRDQELKADVRKSACDAALVYHKLHQLHMTGKHVAGHLSAINMALSAVNLAECAGDTISVATLAEVYVAAALRVKTSLHRCCHFLARFFLSSARQVLLSHNGTVPPALQWLCHPVGHRFFVDGDWAVKSCPRESIYSSTSNPADPLAQVTQLFREHLLEKALLCISRLESPMPASHNEGEFSDALEYLHFLNSCADAVPSQTPSISTNMDGATGTDPVAHWWASVVTMVIHGLQGDDEAVERLYPLVESMPKALQVPEDPLPRAALHTFKAARMLLNKLDSCLGQCDKAGDYLRDSLGGNTSASTIGRMQASQPHGAPYQASALELRGFQQELSSLRRLAQADKPAMHRVFLHEATARLMARASPTRTHQLLDRSLRRRGASGLPKGAREPESRPTAREQAEALLLACSYLPPAFLLGPAQRVGMLAEVARSLEKLGDKRTLHECQQMIIRLSSGSTVTSS</sequence>
<reference evidence="16" key="1">
    <citation type="journal article" date="2023" name="DNA Res.">
        <title>Chromosome-level genome assembly of Phrynocephalus forsythii using third-generation DNA sequencing and Hi-C analysis.</title>
        <authorList>
            <person name="Qi Y."/>
            <person name="Zhao W."/>
            <person name="Zhao Y."/>
            <person name="Niu C."/>
            <person name="Cao S."/>
            <person name="Zhang Y."/>
        </authorList>
    </citation>
    <scope>NUCLEOTIDE SEQUENCE</scope>
    <source>
        <tissue evidence="16">Muscle</tissue>
    </source>
</reference>
<keyword evidence="6" id="KW-0333">Golgi apparatus</keyword>
<evidence type="ECO:0000256" key="1">
    <source>
        <dbReference type="ARBA" id="ARBA00004123"/>
    </source>
</evidence>
<feature type="region of interest" description="Disordered" evidence="15">
    <location>
        <begin position="423"/>
        <end position="446"/>
    </location>
</feature>
<organism evidence="16 17">
    <name type="scientific">Phrynocephalus forsythii</name>
    <dbReference type="NCBI Taxonomy" id="171643"/>
    <lineage>
        <taxon>Eukaryota</taxon>
        <taxon>Metazoa</taxon>
        <taxon>Chordata</taxon>
        <taxon>Craniata</taxon>
        <taxon>Vertebrata</taxon>
        <taxon>Euteleostomi</taxon>
        <taxon>Lepidosauria</taxon>
        <taxon>Squamata</taxon>
        <taxon>Bifurcata</taxon>
        <taxon>Unidentata</taxon>
        <taxon>Episquamata</taxon>
        <taxon>Toxicofera</taxon>
        <taxon>Iguania</taxon>
        <taxon>Acrodonta</taxon>
        <taxon>Agamidae</taxon>
        <taxon>Agaminae</taxon>
        <taxon>Phrynocephalus</taxon>
    </lineage>
</organism>
<evidence type="ECO:0000256" key="13">
    <source>
        <dbReference type="ARBA" id="ARBA00023242"/>
    </source>
</evidence>
<dbReference type="AlphaFoldDB" id="A0A9Q0XA97"/>
<dbReference type="PANTHER" id="PTHR46062:SF2">
    <property type="entry name" value="STEROL REGULATORY ELEMENT-BINDING PROTEIN 1"/>
    <property type="match status" value="1"/>
</dbReference>
<evidence type="ECO:0000256" key="4">
    <source>
        <dbReference type="ARBA" id="ARBA00022548"/>
    </source>
</evidence>
<proteinExistence type="predicted"/>
<dbReference type="GO" id="GO:0005634">
    <property type="term" value="C:nucleus"/>
    <property type="evidence" value="ECO:0007669"/>
    <property type="project" value="UniProtKB-SubCell"/>
</dbReference>
<accession>A0A9Q0XA97</accession>
<comment type="subcellular location">
    <subcellularLocation>
        <location evidence="2">Cytoplasmic vesicle membrane</location>
    </subcellularLocation>
    <subcellularLocation>
        <location evidence="3">Golgi apparatus membrane</location>
    </subcellularLocation>
    <subcellularLocation>
        <location evidence="1">Nucleus</location>
    </subcellularLocation>
</comment>
<dbReference type="GO" id="GO:0030659">
    <property type="term" value="C:cytoplasmic vesicle membrane"/>
    <property type="evidence" value="ECO:0007669"/>
    <property type="project" value="UniProtKB-SubCell"/>
</dbReference>
<dbReference type="EMBL" id="JAPFRF010000021">
    <property type="protein sequence ID" value="KAJ7305975.1"/>
    <property type="molecule type" value="Genomic_DNA"/>
</dbReference>
<evidence type="ECO:0000256" key="12">
    <source>
        <dbReference type="ARBA" id="ARBA00023221"/>
    </source>
</evidence>
<evidence type="ECO:0000256" key="11">
    <source>
        <dbReference type="ARBA" id="ARBA00023166"/>
    </source>
</evidence>
<dbReference type="GO" id="GO:0000978">
    <property type="term" value="F:RNA polymerase II cis-regulatory region sequence-specific DNA binding"/>
    <property type="evidence" value="ECO:0007669"/>
    <property type="project" value="TreeGrafter"/>
</dbReference>
<keyword evidence="17" id="KW-1185">Reference proteome</keyword>
<keyword evidence="9" id="KW-0010">Activator</keyword>
<keyword evidence="13" id="KW-0539">Nucleus</keyword>
<evidence type="ECO:0000256" key="14">
    <source>
        <dbReference type="ARBA" id="ARBA00023329"/>
    </source>
</evidence>
<evidence type="ECO:0000256" key="8">
    <source>
        <dbReference type="ARBA" id="ARBA00023125"/>
    </source>
</evidence>
<dbReference type="OrthoDB" id="2133190at2759"/>
<evidence type="ECO:0000256" key="3">
    <source>
        <dbReference type="ARBA" id="ARBA00004394"/>
    </source>
</evidence>
<evidence type="ECO:0008006" key="18">
    <source>
        <dbReference type="Google" id="ProtNLM"/>
    </source>
</evidence>
<keyword evidence="12" id="KW-0753">Steroid metabolism</keyword>